<evidence type="ECO:0000256" key="5">
    <source>
        <dbReference type="ARBA" id="ARBA00022840"/>
    </source>
</evidence>
<dbReference type="PANTHER" id="PTHR43024:SF1">
    <property type="entry name" value="UDP-N-ACETYLMURAMOYL-TRIPEPTIDE--D-ALANYL-D-ALANINE LIGASE"/>
    <property type="match status" value="1"/>
</dbReference>
<dbReference type="GO" id="GO:0071555">
    <property type="term" value="P:cell wall organization"/>
    <property type="evidence" value="ECO:0007669"/>
    <property type="project" value="UniProtKB-KW"/>
</dbReference>
<dbReference type="InterPro" id="IPR035911">
    <property type="entry name" value="MurE/MurF_N"/>
</dbReference>
<dbReference type="GO" id="GO:0051301">
    <property type="term" value="P:cell division"/>
    <property type="evidence" value="ECO:0007669"/>
    <property type="project" value="UniProtKB-KW"/>
</dbReference>
<keyword evidence="3 10" id="KW-0132">Cell division</keyword>
<evidence type="ECO:0000259" key="14">
    <source>
        <dbReference type="Pfam" id="PF08245"/>
    </source>
</evidence>
<dbReference type="Pfam" id="PF01225">
    <property type="entry name" value="Mur_ligase"/>
    <property type="match status" value="1"/>
</dbReference>
<accession>A0A238XYU4</accession>
<comment type="subcellular location">
    <subcellularLocation>
        <location evidence="10 11">Cytoplasm</location>
    </subcellularLocation>
</comment>
<dbReference type="GO" id="GO:0047480">
    <property type="term" value="F:UDP-N-acetylmuramoyl-tripeptide-D-alanyl-D-alanine ligase activity"/>
    <property type="evidence" value="ECO:0007669"/>
    <property type="project" value="UniProtKB-UniRule"/>
</dbReference>
<dbReference type="SUPFAM" id="SSF63418">
    <property type="entry name" value="MurE/MurF N-terminal domain"/>
    <property type="match status" value="1"/>
</dbReference>
<dbReference type="SUPFAM" id="SSF53244">
    <property type="entry name" value="MurD-like peptide ligases, peptide-binding domain"/>
    <property type="match status" value="1"/>
</dbReference>
<evidence type="ECO:0000256" key="3">
    <source>
        <dbReference type="ARBA" id="ARBA00022618"/>
    </source>
</evidence>
<keyword evidence="7 10" id="KW-0573">Peptidoglycan synthesis</keyword>
<keyword evidence="5 10" id="KW-0067">ATP-binding</keyword>
<dbReference type="GO" id="GO:0008360">
    <property type="term" value="P:regulation of cell shape"/>
    <property type="evidence" value="ECO:0007669"/>
    <property type="project" value="UniProtKB-KW"/>
</dbReference>
<evidence type="ECO:0000256" key="10">
    <source>
        <dbReference type="HAMAP-Rule" id="MF_02019"/>
    </source>
</evidence>
<dbReference type="Pfam" id="PF08245">
    <property type="entry name" value="Mur_ligase_M"/>
    <property type="match status" value="1"/>
</dbReference>
<evidence type="ECO:0000313" key="15">
    <source>
        <dbReference type="EMBL" id="SNR63892.1"/>
    </source>
</evidence>
<evidence type="ECO:0000259" key="13">
    <source>
        <dbReference type="Pfam" id="PF02875"/>
    </source>
</evidence>
<dbReference type="InterPro" id="IPR005863">
    <property type="entry name" value="UDP-N-AcMur_synth"/>
</dbReference>
<gene>
    <name evidence="10" type="primary">murF</name>
    <name evidence="15" type="ORF">SAMN05192560_0296</name>
</gene>
<dbReference type="UniPathway" id="UPA00219"/>
<comment type="similarity">
    <text evidence="10">Belongs to the MurCDEF family. MurF subfamily.</text>
</comment>
<keyword evidence="1 10" id="KW-0963">Cytoplasm</keyword>
<evidence type="ECO:0000256" key="1">
    <source>
        <dbReference type="ARBA" id="ARBA00022490"/>
    </source>
</evidence>
<dbReference type="SUPFAM" id="SSF53623">
    <property type="entry name" value="MurD-like peptide ligases, catalytic domain"/>
    <property type="match status" value="1"/>
</dbReference>
<keyword evidence="9 10" id="KW-0961">Cell wall biogenesis/degradation</keyword>
<dbReference type="RefSeq" id="WP_089374442.1">
    <property type="nucleotide sequence ID" value="NZ_FZOA01000001.1"/>
</dbReference>
<evidence type="ECO:0000256" key="8">
    <source>
        <dbReference type="ARBA" id="ARBA00023306"/>
    </source>
</evidence>
<evidence type="ECO:0000256" key="2">
    <source>
        <dbReference type="ARBA" id="ARBA00022598"/>
    </source>
</evidence>
<feature type="domain" description="Mur ligase N-terminal catalytic" evidence="12">
    <location>
        <begin position="22"/>
        <end position="69"/>
    </location>
</feature>
<dbReference type="PANTHER" id="PTHR43024">
    <property type="entry name" value="UDP-N-ACETYLMURAMOYL-TRIPEPTIDE--D-ALANYL-D-ALANINE LIGASE"/>
    <property type="match status" value="1"/>
</dbReference>
<dbReference type="GO" id="GO:0008766">
    <property type="term" value="F:UDP-N-acetylmuramoylalanyl-D-glutamyl-2,6-diaminopimelate-D-alanyl-D-alanine ligase activity"/>
    <property type="evidence" value="ECO:0007669"/>
    <property type="project" value="RHEA"/>
</dbReference>
<dbReference type="Gene3D" id="3.90.190.20">
    <property type="entry name" value="Mur ligase, C-terminal domain"/>
    <property type="match status" value="1"/>
</dbReference>
<evidence type="ECO:0000256" key="7">
    <source>
        <dbReference type="ARBA" id="ARBA00022984"/>
    </source>
</evidence>
<keyword evidence="2 10" id="KW-0436">Ligase</keyword>
<keyword evidence="8 10" id="KW-0131">Cell cycle</keyword>
<dbReference type="GO" id="GO:0005737">
    <property type="term" value="C:cytoplasm"/>
    <property type="evidence" value="ECO:0007669"/>
    <property type="project" value="UniProtKB-SubCell"/>
</dbReference>
<evidence type="ECO:0000256" key="4">
    <source>
        <dbReference type="ARBA" id="ARBA00022741"/>
    </source>
</evidence>
<keyword evidence="6 10" id="KW-0133">Cell shape</keyword>
<reference evidence="16" key="1">
    <citation type="submission" date="2017-06" db="EMBL/GenBank/DDBJ databases">
        <authorList>
            <person name="Varghese N."/>
            <person name="Submissions S."/>
        </authorList>
    </citation>
    <scope>NUCLEOTIDE SEQUENCE [LARGE SCALE GENOMIC DNA]</scope>
    <source>
        <strain evidence="16">Ca-68</strain>
    </source>
</reference>
<dbReference type="GO" id="GO:0005524">
    <property type="term" value="F:ATP binding"/>
    <property type="evidence" value="ECO:0007669"/>
    <property type="project" value="UniProtKB-UniRule"/>
</dbReference>
<name>A0A238XYU4_9PROT</name>
<dbReference type="AlphaFoldDB" id="A0A238XYU4"/>
<dbReference type="OrthoDB" id="9801978at2"/>
<evidence type="ECO:0000256" key="9">
    <source>
        <dbReference type="ARBA" id="ARBA00023316"/>
    </source>
</evidence>
<dbReference type="Pfam" id="PF02875">
    <property type="entry name" value="Mur_ligase_C"/>
    <property type="match status" value="1"/>
</dbReference>
<evidence type="ECO:0000256" key="6">
    <source>
        <dbReference type="ARBA" id="ARBA00022960"/>
    </source>
</evidence>
<dbReference type="Gene3D" id="3.40.1390.10">
    <property type="entry name" value="MurE/MurF, N-terminal domain"/>
    <property type="match status" value="1"/>
</dbReference>
<protein>
    <recommendedName>
        <fullName evidence="10 11">UDP-N-acetylmuramoyl-tripeptide--D-alanyl-D-alanine ligase</fullName>
        <ecNumber evidence="10 11">6.3.2.10</ecNumber>
    </recommendedName>
    <alternativeName>
        <fullName evidence="10">D-alanyl-D-alanine-adding enzyme</fullName>
    </alternativeName>
</protein>
<evidence type="ECO:0000259" key="12">
    <source>
        <dbReference type="Pfam" id="PF01225"/>
    </source>
</evidence>
<comment type="catalytic activity">
    <reaction evidence="10 11">
        <text>D-alanyl-D-alanine + UDP-N-acetyl-alpha-D-muramoyl-L-alanyl-gamma-D-glutamyl-meso-2,6-diaminopimelate + ATP = UDP-N-acetyl-alpha-D-muramoyl-L-alanyl-gamma-D-glutamyl-meso-2,6-diaminopimeloyl-D-alanyl-D-alanine + ADP + phosphate + H(+)</text>
        <dbReference type="Rhea" id="RHEA:28374"/>
        <dbReference type="ChEBI" id="CHEBI:15378"/>
        <dbReference type="ChEBI" id="CHEBI:30616"/>
        <dbReference type="ChEBI" id="CHEBI:43474"/>
        <dbReference type="ChEBI" id="CHEBI:57822"/>
        <dbReference type="ChEBI" id="CHEBI:61386"/>
        <dbReference type="ChEBI" id="CHEBI:83905"/>
        <dbReference type="ChEBI" id="CHEBI:456216"/>
        <dbReference type="EC" id="6.3.2.10"/>
    </reaction>
</comment>
<feature type="binding site" evidence="10">
    <location>
        <begin position="104"/>
        <end position="110"/>
    </location>
    <ligand>
        <name>ATP</name>
        <dbReference type="ChEBI" id="CHEBI:30616"/>
    </ligand>
</feature>
<organism evidence="15 16">
    <name type="scientific">Methylobacillus rhizosphaerae</name>
    <dbReference type="NCBI Taxonomy" id="551994"/>
    <lineage>
        <taxon>Bacteria</taxon>
        <taxon>Pseudomonadati</taxon>
        <taxon>Pseudomonadota</taxon>
        <taxon>Betaproteobacteria</taxon>
        <taxon>Nitrosomonadales</taxon>
        <taxon>Methylophilaceae</taxon>
        <taxon>Methylobacillus</taxon>
    </lineage>
</organism>
<dbReference type="GO" id="GO:0009252">
    <property type="term" value="P:peptidoglycan biosynthetic process"/>
    <property type="evidence" value="ECO:0007669"/>
    <property type="project" value="UniProtKB-UniRule"/>
</dbReference>
<comment type="function">
    <text evidence="10 11">Involved in cell wall formation. Catalyzes the final step in the synthesis of UDP-N-acetylmuramoyl-pentapeptide, the precursor of murein.</text>
</comment>
<feature type="domain" description="Mur ligase central" evidence="14">
    <location>
        <begin position="102"/>
        <end position="292"/>
    </location>
</feature>
<dbReference type="InterPro" id="IPR000713">
    <property type="entry name" value="Mur_ligase_N"/>
</dbReference>
<proteinExistence type="inferred from homology"/>
<sequence>MMTMSEIAQASGGTLIGEDVLVQSVGTDSRRLEAGQLFVAIKGEHFDGHDYARGVLRQGAAAVLISDAIGVGPAVLVEDTRLALGKLAAHWREKFNIPVAAVTGSNGKTSVKEMLASILRVAAGSESAVLATQGNLNNDLGLPLTLLRLRAQHRYAVVEMGMNHAGEIRYLTHIGHPDVALVNNATSAHLGGLGSVEGVAKAKGEIFEGLAAGGTAVINADDAFSGLWQSLAQQHRIVRFGLNAEAEVTAQYVLHPEGSDLQLHTPEGERSLRLHVAGLHNVRNALAACAVALSMQVSLDAVVTGLASFGGVKGRLQRRYGKQGALVIDDTYNANPASMRAAIDVLASQSGKRLLVMGDMGELGADESALHAELGVYAKAAGLDGLYTLGTLTPETVRAYGDGASHYESVEDLVIALLPVLDANTSVLVKGSRFMRMERVVEQLQDNNKEKSYVA</sequence>
<dbReference type="InterPro" id="IPR036615">
    <property type="entry name" value="Mur_ligase_C_dom_sf"/>
</dbReference>
<comment type="pathway">
    <text evidence="10 11">Cell wall biogenesis; peptidoglycan biosynthesis.</text>
</comment>
<dbReference type="EC" id="6.3.2.10" evidence="10 11"/>
<evidence type="ECO:0000256" key="11">
    <source>
        <dbReference type="RuleBase" id="RU004136"/>
    </source>
</evidence>
<dbReference type="InterPro" id="IPR004101">
    <property type="entry name" value="Mur_ligase_C"/>
</dbReference>
<dbReference type="Proteomes" id="UP000198305">
    <property type="component" value="Unassembled WGS sequence"/>
</dbReference>
<dbReference type="InterPro" id="IPR051046">
    <property type="entry name" value="MurCDEF_CellWall_CoF430Synth"/>
</dbReference>
<dbReference type="InterPro" id="IPR036565">
    <property type="entry name" value="Mur-like_cat_sf"/>
</dbReference>
<dbReference type="HAMAP" id="MF_02019">
    <property type="entry name" value="MurF"/>
    <property type="match status" value="1"/>
</dbReference>
<dbReference type="NCBIfam" id="TIGR01143">
    <property type="entry name" value="murF"/>
    <property type="match status" value="1"/>
</dbReference>
<dbReference type="EMBL" id="FZOA01000001">
    <property type="protein sequence ID" value="SNR63892.1"/>
    <property type="molecule type" value="Genomic_DNA"/>
</dbReference>
<keyword evidence="16" id="KW-1185">Reference proteome</keyword>
<dbReference type="Gene3D" id="3.40.1190.10">
    <property type="entry name" value="Mur-like, catalytic domain"/>
    <property type="match status" value="1"/>
</dbReference>
<evidence type="ECO:0000313" key="16">
    <source>
        <dbReference type="Proteomes" id="UP000198305"/>
    </source>
</evidence>
<dbReference type="InterPro" id="IPR013221">
    <property type="entry name" value="Mur_ligase_cen"/>
</dbReference>
<keyword evidence="4 10" id="KW-0547">Nucleotide-binding</keyword>
<feature type="domain" description="Mur ligase C-terminal" evidence="13">
    <location>
        <begin position="314"/>
        <end position="433"/>
    </location>
</feature>